<evidence type="ECO:0000313" key="11">
    <source>
        <dbReference type="EMBL" id="APT00058.1"/>
    </source>
</evidence>
<evidence type="ECO:0000256" key="4">
    <source>
        <dbReference type="ARBA" id="ARBA00022741"/>
    </source>
</evidence>
<dbReference type="InterPro" id="IPR009000">
    <property type="entry name" value="Transl_B-barrel_sf"/>
</dbReference>
<reference evidence="11 12" key="1">
    <citation type="journal article" date="2016" name="PLoS ONE">
        <title>Whole Genome Sequence and Comparative Genomics of the Novel Lyme Borreliosis Causing Pathogen, Borrelia mayonii.</title>
        <authorList>
            <person name="Kingry L.C."/>
            <person name="Batra D."/>
            <person name="Replogle A."/>
            <person name="Rowe L.A."/>
            <person name="Pritt B.S."/>
            <person name="Petersen J.M."/>
        </authorList>
    </citation>
    <scope>NUCLEOTIDE SEQUENCE [LARGE SCALE GENOMIC DNA]</scope>
    <source>
        <strain evidence="11 12">MN14-1420</strain>
    </source>
</reference>
<evidence type="ECO:0000256" key="3">
    <source>
        <dbReference type="ARBA" id="ARBA00022540"/>
    </source>
</evidence>
<evidence type="ECO:0000256" key="6">
    <source>
        <dbReference type="ARBA" id="ARBA00023134"/>
    </source>
</evidence>
<dbReference type="InterPro" id="IPR000795">
    <property type="entry name" value="T_Tr_GTP-bd_dom"/>
</dbReference>
<feature type="compositionally biased region" description="Polar residues" evidence="9">
    <location>
        <begin position="34"/>
        <end position="43"/>
    </location>
</feature>
<dbReference type="InterPro" id="IPR006847">
    <property type="entry name" value="IF2_N"/>
</dbReference>
<proteinExistence type="inferred from homology"/>
<feature type="binding site" evidence="7">
    <location>
        <begin position="412"/>
        <end position="416"/>
    </location>
    <ligand>
        <name>GTP</name>
        <dbReference type="ChEBI" id="CHEBI:37565"/>
    </ligand>
</feature>
<sequence>MSKNIDDIKNEDGKKIKIIKLKKKVVKIVTHNDLSGKNDSNISVDLHKHNNKTEYSQNRDNRGEYFQNRDNRTSGYSQSRDNRTGGYSQSRDNRTGGYSQSRDNRTGGYSQNRDTRTGGYSQNRDTRTGGYSQSRDNRTGGYSQNRDTRTGGYSQNRDTRTGGYSQNRDSLAPQYQGSAKKTYVAKNNSQNKYTTSMSFRRVIKTKVPVIVSSTSSSDSENSKELNRKLGEKKKQQQESQKSYKRKKAETESKTIEQKVFEQLQKKKRENLANPIPKSIDIMGSITVSDLARKMNLKSSDLIAKLMALGVMVTINEKIDSDTATILVEEYGSKVNVVSIYDETVIEEEVEDQSKRIEKPPVITIMGHVDHGKTKLLSVLQNIDINQTESGGITQHIGAYTIVYNDREITFLDTPGHEAFTMMRSRGAQVTDIVVLVVSAIDGVMPQTIEAINHAKEANVPIIVAINKIDLPDSNPDKIKHQLSEYGLVSEDWGGDTIFVLISALKNIGISELLDMILLQSDMMLLKANPSKRAIGKVLDAKIDLGRGIVCSVIIEDGTLYVGDSFVGGACYGKVKALISDKGVSVKSVGPAKAISVLGFSSMPQAGDPFQVTKTEKEAKLISSKRQDLKKYESSKNVKKVTMLNLYDSIKEGTLKELKIILKADVQGSVEALKNSLEKLTNDEVRVRVVHASAGVITETDISFASASDAIVIGFHVRPTAKAQVLADQEKVEIRKYNVIYDAINDVKSVLEGMLEPDVEQQFIGFAEVRAVINVPKVGVIAGCYVSRGLIKRDAITNVMRDGLQIHSGKISSLKRFKDDVKEVAEQYECGIVIDNYANIKEGDIIEAFEVKKVKKSFKA</sequence>
<gene>
    <name evidence="7" type="primary">infB</name>
    <name evidence="11" type="ORF">Bmayo_04045</name>
</gene>
<dbReference type="GO" id="GO:0003924">
    <property type="term" value="F:GTPase activity"/>
    <property type="evidence" value="ECO:0007669"/>
    <property type="project" value="UniProtKB-UniRule"/>
</dbReference>
<dbReference type="InterPro" id="IPR005225">
    <property type="entry name" value="Small_GTP-bd"/>
</dbReference>
<evidence type="ECO:0000256" key="5">
    <source>
        <dbReference type="ARBA" id="ARBA00022917"/>
    </source>
</evidence>
<dbReference type="PANTHER" id="PTHR43381">
    <property type="entry name" value="TRANSLATION INITIATION FACTOR IF-2-RELATED"/>
    <property type="match status" value="1"/>
</dbReference>
<dbReference type="Gene3D" id="2.40.30.10">
    <property type="entry name" value="Translation factors"/>
    <property type="match status" value="2"/>
</dbReference>
<evidence type="ECO:0000256" key="7">
    <source>
        <dbReference type="HAMAP-Rule" id="MF_00100"/>
    </source>
</evidence>
<dbReference type="KEGG" id="bmay:A7X70_04045"/>
<keyword evidence="5 7" id="KW-0648">Protein biosynthesis</keyword>
<dbReference type="InterPro" id="IPR053905">
    <property type="entry name" value="EF-G-like_DII"/>
</dbReference>
<dbReference type="SUPFAM" id="SSF52156">
    <property type="entry name" value="Initiation factor IF2/eIF5b, domain 3"/>
    <property type="match status" value="1"/>
</dbReference>
<dbReference type="GO" id="GO:0005525">
    <property type="term" value="F:GTP binding"/>
    <property type="evidence" value="ECO:0007669"/>
    <property type="project" value="UniProtKB-KW"/>
</dbReference>
<keyword evidence="12" id="KW-1185">Reference proteome</keyword>
<dbReference type="InterPro" id="IPR036925">
    <property type="entry name" value="TIF_IF2_dom3_sf"/>
</dbReference>
<dbReference type="Gene3D" id="3.40.50.10050">
    <property type="entry name" value="Translation initiation factor IF- 2, domain 3"/>
    <property type="match status" value="1"/>
</dbReference>
<dbReference type="FunFam" id="2.40.30.10:FF:000008">
    <property type="entry name" value="Translation initiation factor IF-2"/>
    <property type="match status" value="1"/>
</dbReference>
<dbReference type="SUPFAM" id="SSF52540">
    <property type="entry name" value="P-loop containing nucleoside triphosphate hydrolases"/>
    <property type="match status" value="1"/>
</dbReference>
<dbReference type="InterPro" id="IPR027417">
    <property type="entry name" value="P-loop_NTPase"/>
</dbReference>
<protein>
    <recommendedName>
        <fullName evidence="2 7">Translation initiation factor IF-2</fullName>
    </recommendedName>
</protein>
<dbReference type="CDD" id="cd03692">
    <property type="entry name" value="mtIF2_IVc"/>
    <property type="match status" value="1"/>
</dbReference>
<dbReference type="Gene3D" id="3.40.50.300">
    <property type="entry name" value="P-loop containing nucleotide triphosphate hydrolases"/>
    <property type="match status" value="1"/>
</dbReference>
<dbReference type="InterPro" id="IPR000178">
    <property type="entry name" value="TF_IF2_bacterial-like"/>
</dbReference>
<evidence type="ECO:0000313" key="12">
    <source>
        <dbReference type="Proteomes" id="UP000185516"/>
    </source>
</evidence>
<dbReference type="InterPro" id="IPR015760">
    <property type="entry name" value="TIF_IF2"/>
</dbReference>
<dbReference type="Pfam" id="PF00009">
    <property type="entry name" value="GTP_EFTU"/>
    <property type="match status" value="1"/>
</dbReference>
<dbReference type="NCBIfam" id="TIGR00487">
    <property type="entry name" value="IF-2"/>
    <property type="match status" value="1"/>
</dbReference>
<dbReference type="PANTHER" id="PTHR43381:SF5">
    <property type="entry name" value="TR-TYPE G DOMAIN-CONTAINING PROTEIN"/>
    <property type="match status" value="1"/>
</dbReference>
<dbReference type="InterPro" id="IPR044145">
    <property type="entry name" value="IF2_II"/>
</dbReference>
<feature type="region of interest" description="Disordered" evidence="9">
    <location>
        <begin position="34"/>
        <end position="171"/>
    </location>
</feature>
<keyword evidence="4 7" id="KW-0547">Nucleotide-binding</keyword>
<feature type="domain" description="Tr-type G" evidence="10">
    <location>
        <begin position="357"/>
        <end position="530"/>
    </location>
</feature>
<dbReference type="InterPro" id="IPR023115">
    <property type="entry name" value="TIF_IF2_dom3"/>
</dbReference>
<dbReference type="Pfam" id="PF11987">
    <property type="entry name" value="IF-2"/>
    <property type="match status" value="1"/>
</dbReference>
<comment type="subcellular location">
    <subcellularLocation>
        <location evidence="7">Cytoplasm</location>
    </subcellularLocation>
</comment>
<feature type="region of interest" description="G-domain" evidence="7">
    <location>
        <begin position="360"/>
        <end position="508"/>
    </location>
</feature>
<accession>A0AAC9PJ53</accession>
<dbReference type="GO" id="GO:0003743">
    <property type="term" value="F:translation initiation factor activity"/>
    <property type="evidence" value="ECO:0007669"/>
    <property type="project" value="UniProtKB-UniRule"/>
</dbReference>
<comment type="function">
    <text evidence="7 8">One of the essential components for the initiation of protein synthesis. Protects formylmethionyl-tRNA from spontaneous hydrolysis and promotes its binding to the 30S ribosomal subunits. Also involved in the hydrolysis of GTP during the formation of the 70S ribosomal complex.</text>
</comment>
<dbReference type="AlphaFoldDB" id="A0AAC9PJ53"/>
<dbReference type="HAMAP" id="MF_00100_B">
    <property type="entry name" value="IF_2_B"/>
    <property type="match status" value="1"/>
</dbReference>
<dbReference type="EMBL" id="CP015780">
    <property type="protein sequence ID" value="APT00058.1"/>
    <property type="molecule type" value="Genomic_DNA"/>
</dbReference>
<dbReference type="FunFam" id="3.40.50.10050:FF:000001">
    <property type="entry name" value="Translation initiation factor IF-2"/>
    <property type="match status" value="1"/>
</dbReference>
<dbReference type="RefSeq" id="WP_075552438.1">
    <property type="nucleotide sequence ID" value="NZ_CP015780.1"/>
</dbReference>
<dbReference type="CDD" id="cd03702">
    <property type="entry name" value="IF2_mtIF2_II"/>
    <property type="match status" value="1"/>
</dbReference>
<evidence type="ECO:0000259" key="10">
    <source>
        <dbReference type="PROSITE" id="PS51722"/>
    </source>
</evidence>
<feature type="compositionally biased region" description="Basic and acidic residues" evidence="9">
    <location>
        <begin position="45"/>
        <end position="72"/>
    </location>
</feature>
<evidence type="ECO:0000256" key="1">
    <source>
        <dbReference type="ARBA" id="ARBA00007733"/>
    </source>
</evidence>
<feature type="compositionally biased region" description="Basic and acidic residues" evidence="9">
    <location>
        <begin position="220"/>
        <end position="236"/>
    </location>
</feature>
<evidence type="ECO:0000256" key="9">
    <source>
        <dbReference type="SAM" id="MobiDB-lite"/>
    </source>
</evidence>
<dbReference type="GO" id="GO:0005829">
    <property type="term" value="C:cytosol"/>
    <property type="evidence" value="ECO:0007669"/>
    <property type="project" value="TreeGrafter"/>
</dbReference>
<organism evidence="11 12">
    <name type="scientific">Borreliella mayonii</name>
    <dbReference type="NCBI Taxonomy" id="1674146"/>
    <lineage>
        <taxon>Bacteria</taxon>
        <taxon>Pseudomonadati</taxon>
        <taxon>Spirochaetota</taxon>
        <taxon>Spirochaetia</taxon>
        <taxon>Spirochaetales</taxon>
        <taxon>Borreliaceae</taxon>
        <taxon>Borreliella</taxon>
    </lineage>
</organism>
<dbReference type="SUPFAM" id="SSF50447">
    <property type="entry name" value="Translation proteins"/>
    <property type="match status" value="2"/>
</dbReference>
<feature type="binding site" evidence="7">
    <location>
        <begin position="466"/>
        <end position="469"/>
    </location>
    <ligand>
        <name>GTP</name>
        <dbReference type="ChEBI" id="CHEBI:37565"/>
    </ligand>
</feature>
<dbReference type="NCBIfam" id="TIGR00231">
    <property type="entry name" value="small_GTP"/>
    <property type="match status" value="1"/>
</dbReference>
<keyword evidence="3 7" id="KW-0396">Initiation factor</keyword>
<keyword evidence="7" id="KW-0963">Cytoplasm</keyword>
<feature type="compositionally biased region" description="Polar residues" evidence="9">
    <location>
        <begin position="73"/>
        <end position="171"/>
    </location>
</feature>
<feature type="region of interest" description="Disordered" evidence="9">
    <location>
        <begin position="211"/>
        <end position="251"/>
    </location>
</feature>
<evidence type="ECO:0000256" key="8">
    <source>
        <dbReference type="RuleBase" id="RU000644"/>
    </source>
</evidence>
<comment type="similarity">
    <text evidence="1 7 8">Belongs to the TRAFAC class translation factor GTPase superfamily. Classic translation factor GTPase family. IF-2 subfamily.</text>
</comment>
<dbReference type="Proteomes" id="UP000185516">
    <property type="component" value="Chromosome"/>
</dbReference>
<dbReference type="CDD" id="cd01887">
    <property type="entry name" value="IF2_eIF5B"/>
    <property type="match status" value="1"/>
</dbReference>
<dbReference type="FunFam" id="3.40.50.300:FF:000019">
    <property type="entry name" value="Translation initiation factor IF-2"/>
    <property type="match status" value="1"/>
</dbReference>
<dbReference type="Pfam" id="PF22042">
    <property type="entry name" value="EF-G_D2"/>
    <property type="match status" value="1"/>
</dbReference>
<feature type="binding site" evidence="7">
    <location>
        <begin position="366"/>
        <end position="373"/>
    </location>
    <ligand>
        <name>GTP</name>
        <dbReference type="ChEBI" id="CHEBI:37565"/>
    </ligand>
</feature>
<keyword evidence="6 7" id="KW-0342">GTP-binding</keyword>
<name>A0AAC9PJ53_9SPIR</name>
<dbReference type="Pfam" id="PF04760">
    <property type="entry name" value="IF2_N"/>
    <property type="match status" value="1"/>
</dbReference>
<evidence type="ECO:0000256" key="2">
    <source>
        <dbReference type="ARBA" id="ARBA00020675"/>
    </source>
</evidence>
<dbReference type="PROSITE" id="PS51722">
    <property type="entry name" value="G_TR_2"/>
    <property type="match status" value="1"/>
</dbReference>